<organism evidence="2 3">
    <name type="scientific">Noviherbaspirillum album</name>
    <dbReference type="NCBI Taxonomy" id="3080276"/>
    <lineage>
        <taxon>Bacteria</taxon>
        <taxon>Pseudomonadati</taxon>
        <taxon>Pseudomonadota</taxon>
        <taxon>Betaproteobacteria</taxon>
        <taxon>Burkholderiales</taxon>
        <taxon>Oxalobacteraceae</taxon>
        <taxon>Noviherbaspirillum</taxon>
    </lineage>
</organism>
<proteinExistence type="predicted"/>
<accession>A0ABU6J3T7</accession>
<evidence type="ECO:0000256" key="1">
    <source>
        <dbReference type="SAM" id="Coils"/>
    </source>
</evidence>
<reference evidence="2 3" key="1">
    <citation type="submission" date="2023-10" db="EMBL/GenBank/DDBJ databases">
        <title>Noviherbaspirillum sp. CPCC 100848 genome assembly.</title>
        <authorList>
            <person name="Li X.Y."/>
            <person name="Fang X.M."/>
        </authorList>
    </citation>
    <scope>NUCLEOTIDE SEQUENCE [LARGE SCALE GENOMIC DNA]</scope>
    <source>
        <strain evidence="2 3">CPCC 100848</strain>
    </source>
</reference>
<keyword evidence="1" id="KW-0175">Coiled coil</keyword>
<gene>
    <name evidence="2" type="ORF">RY831_04015</name>
</gene>
<protein>
    <submittedName>
        <fullName evidence="2">Uncharacterized protein</fullName>
    </submittedName>
</protein>
<dbReference type="Proteomes" id="UP001352263">
    <property type="component" value="Unassembled WGS sequence"/>
</dbReference>
<evidence type="ECO:0000313" key="2">
    <source>
        <dbReference type="EMBL" id="MEC4718301.1"/>
    </source>
</evidence>
<feature type="coiled-coil region" evidence="1">
    <location>
        <begin position="235"/>
        <end position="266"/>
    </location>
</feature>
<comment type="caution">
    <text evidence="2">The sequence shown here is derived from an EMBL/GenBank/DDBJ whole genome shotgun (WGS) entry which is preliminary data.</text>
</comment>
<sequence>MQLVQWTLFIDMLGYRELNGSIDSDASAQEFMEFMNDNRKILDFTNAPHIVEQYKNNNEFNLYEFYDISHCFVSDSLIITYKPKEAVELDNFDKRLMHSANALFIISMRLQTFIFHCFAEKGLFLRGGVSNKYCYIKESIAVGEGLIEAYEAESSLAKYPRILIHPSVEKDTGLLEKIDFLGKKMYEGKGILQKDDTDGRLFIDHLGYAIATVDKSIPMIKISAMVQPKRHAAHLQNVQLLVQRHAEQIERKLDELSTRINNASDNGDECKKLKSVLTKFEWLRKYHNSKVAANPWLKGRLVQEG</sequence>
<dbReference type="EMBL" id="JAWIIV010000002">
    <property type="protein sequence ID" value="MEC4718301.1"/>
    <property type="molecule type" value="Genomic_DNA"/>
</dbReference>
<keyword evidence="3" id="KW-1185">Reference proteome</keyword>
<evidence type="ECO:0000313" key="3">
    <source>
        <dbReference type="Proteomes" id="UP001352263"/>
    </source>
</evidence>
<name>A0ABU6J3T7_9BURK</name>